<dbReference type="EMBL" id="JACCCO010000004">
    <property type="protein sequence ID" value="NYF44686.1"/>
    <property type="molecule type" value="Genomic_DNA"/>
</dbReference>
<feature type="chain" id="PRO_5032321857" evidence="1">
    <location>
        <begin position="29"/>
        <end position="195"/>
    </location>
</feature>
<keyword evidence="3" id="KW-1185">Reference proteome</keyword>
<name>A0A852V972_9ACTN</name>
<evidence type="ECO:0000256" key="1">
    <source>
        <dbReference type="SAM" id="SignalP"/>
    </source>
</evidence>
<protein>
    <submittedName>
        <fullName evidence="2">Uncharacterized protein</fullName>
    </submittedName>
</protein>
<dbReference type="Proteomes" id="UP000576393">
    <property type="component" value="Unassembled WGS sequence"/>
</dbReference>
<accession>A0A852V972</accession>
<reference evidence="2 3" key="1">
    <citation type="submission" date="2020-07" db="EMBL/GenBank/DDBJ databases">
        <title>Sequencing the genomes of 1000 actinobacteria strains.</title>
        <authorList>
            <person name="Klenk H.-P."/>
        </authorList>
    </citation>
    <scope>NUCLEOTIDE SEQUENCE [LARGE SCALE GENOMIC DNA]</scope>
    <source>
        <strain evidence="2 3">DSM 45763</strain>
    </source>
</reference>
<dbReference type="AlphaFoldDB" id="A0A852V972"/>
<gene>
    <name evidence="2" type="ORF">HDA43_006928</name>
</gene>
<proteinExistence type="predicted"/>
<keyword evidence="1" id="KW-0732">Signal</keyword>
<comment type="caution">
    <text evidence="2">The sequence shown here is derived from an EMBL/GenBank/DDBJ whole genome shotgun (WGS) entry which is preliminary data.</text>
</comment>
<organism evidence="2 3">
    <name type="scientific">Streptosporangium sandarakinum</name>
    <dbReference type="NCBI Taxonomy" id="1260955"/>
    <lineage>
        <taxon>Bacteria</taxon>
        <taxon>Bacillati</taxon>
        <taxon>Actinomycetota</taxon>
        <taxon>Actinomycetes</taxon>
        <taxon>Streptosporangiales</taxon>
        <taxon>Streptosporangiaceae</taxon>
        <taxon>Streptosporangium</taxon>
    </lineage>
</organism>
<evidence type="ECO:0000313" key="2">
    <source>
        <dbReference type="EMBL" id="NYF44686.1"/>
    </source>
</evidence>
<sequence length="195" mass="20665">MQPHRLAVLPAAALLAAAALTTPTPASAAAAAVVQAPKVLKFGQATRTMGSHGRPLRITPVGVYYHQPTWKYATKPRNGYFVAIALRVTALSKPESMPPLAGTSQLRIRQGGRVFTFASGRASSTPWVGRTPGTEVTAHPGSPEVIYYSFDVSQKGGVLEWTTPTGMTRWQIPTSNAGKATHGALVDAIADYEGR</sequence>
<evidence type="ECO:0000313" key="3">
    <source>
        <dbReference type="Proteomes" id="UP000576393"/>
    </source>
</evidence>
<feature type="signal peptide" evidence="1">
    <location>
        <begin position="1"/>
        <end position="28"/>
    </location>
</feature>